<keyword evidence="3" id="KW-0143">Chaperone</keyword>
<keyword evidence="2 3" id="KW-0694">RNA-binding</keyword>
<protein>
    <recommendedName>
        <fullName evidence="3">RNA-binding protein KhpA</fullName>
    </recommendedName>
    <alternativeName>
        <fullName evidence="3">KH-domain protein A</fullName>
    </alternativeName>
</protein>
<dbReference type="EMBL" id="JBHUML010000002">
    <property type="protein sequence ID" value="MFD2704831.1"/>
    <property type="molecule type" value="Genomic_DNA"/>
</dbReference>
<dbReference type="InterPro" id="IPR009019">
    <property type="entry name" value="KH_sf_prok-type"/>
</dbReference>
<reference evidence="5" key="1">
    <citation type="journal article" date="2019" name="Int. J. Syst. Evol. Microbiol.">
        <title>The Global Catalogue of Microorganisms (GCM) 10K type strain sequencing project: providing services to taxonomists for standard genome sequencing and annotation.</title>
        <authorList>
            <consortium name="The Broad Institute Genomics Platform"/>
            <consortium name="The Broad Institute Genome Sequencing Center for Infectious Disease"/>
            <person name="Wu L."/>
            <person name="Ma J."/>
        </authorList>
    </citation>
    <scope>NUCLEOTIDE SEQUENCE [LARGE SCALE GENOMIC DNA]</scope>
    <source>
        <strain evidence="5">KCTC 33792</strain>
    </source>
</reference>
<name>A0ABW5SYQ9_9BACI</name>
<dbReference type="HAMAP" id="MF_00088">
    <property type="entry name" value="KhpA"/>
    <property type="match status" value="1"/>
</dbReference>
<keyword evidence="3" id="KW-0133">Cell shape</keyword>
<sequence length="76" mass="8504">MKQLVQTMARPLVDFPDEMEVTERREGEILVLTLTVHESDMGKVIGKQGGTANAMRSILQAGASHQQERVRLDIIE</sequence>
<keyword evidence="1 3" id="KW-0963">Cytoplasm</keyword>
<dbReference type="Gene3D" id="3.30.300.20">
    <property type="match status" value="1"/>
</dbReference>
<comment type="similarity">
    <text evidence="3">Belongs to the KhpA RNA-binding protein family.</text>
</comment>
<evidence type="ECO:0000256" key="3">
    <source>
        <dbReference type="HAMAP-Rule" id="MF_00088"/>
    </source>
</evidence>
<evidence type="ECO:0000256" key="2">
    <source>
        <dbReference type="ARBA" id="ARBA00022884"/>
    </source>
</evidence>
<dbReference type="PANTHER" id="PTHR34654">
    <property type="entry name" value="UPF0109 PROTEIN SCO5592"/>
    <property type="match status" value="1"/>
</dbReference>
<dbReference type="Pfam" id="PF13083">
    <property type="entry name" value="KH_KhpA-B"/>
    <property type="match status" value="1"/>
</dbReference>
<proteinExistence type="inferred from homology"/>
<dbReference type="PANTHER" id="PTHR34654:SF1">
    <property type="entry name" value="RNA-BINDING PROTEIN KHPA"/>
    <property type="match status" value="1"/>
</dbReference>
<organism evidence="4 5">
    <name type="scientific">Salibacterium lacus</name>
    <dbReference type="NCBI Taxonomy" id="1898109"/>
    <lineage>
        <taxon>Bacteria</taxon>
        <taxon>Bacillati</taxon>
        <taxon>Bacillota</taxon>
        <taxon>Bacilli</taxon>
        <taxon>Bacillales</taxon>
        <taxon>Bacillaceae</taxon>
    </lineage>
</organism>
<dbReference type="InterPro" id="IPR020627">
    <property type="entry name" value="KhpA"/>
</dbReference>
<evidence type="ECO:0000256" key="1">
    <source>
        <dbReference type="ARBA" id="ARBA00022490"/>
    </source>
</evidence>
<keyword evidence="5" id="KW-1185">Reference proteome</keyword>
<dbReference type="CDD" id="cd22533">
    <property type="entry name" value="KH-II_YlqC-like"/>
    <property type="match status" value="1"/>
</dbReference>
<dbReference type="InterPro" id="IPR015946">
    <property type="entry name" value="KH_dom-like_a/b"/>
</dbReference>
<dbReference type="SUPFAM" id="SSF54814">
    <property type="entry name" value="Prokaryotic type KH domain (KH-domain type II)"/>
    <property type="match status" value="1"/>
</dbReference>
<dbReference type="RefSeq" id="WP_380712103.1">
    <property type="nucleotide sequence ID" value="NZ_JBHUML010000002.1"/>
</dbReference>
<comment type="caution">
    <text evidence="4">The sequence shown here is derived from an EMBL/GenBank/DDBJ whole genome shotgun (WGS) entry which is preliminary data.</text>
</comment>
<evidence type="ECO:0000313" key="4">
    <source>
        <dbReference type="EMBL" id="MFD2704831.1"/>
    </source>
</evidence>
<comment type="subcellular location">
    <subcellularLocation>
        <location evidence="3">Cytoplasm</location>
    </subcellularLocation>
</comment>
<comment type="subunit">
    <text evidence="3">Forms a complex with KhpB.</text>
</comment>
<accession>A0ABW5SYQ9</accession>
<gene>
    <name evidence="3" type="primary">khpA</name>
    <name evidence="4" type="ORF">ACFSUB_05075</name>
</gene>
<keyword evidence="3" id="KW-0961">Cell wall biogenesis/degradation</keyword>
<comment type="function">
    <text evidence="3">A probable RNA chaperone. Forms a complex with KhpB which binds to cellular RNA and controls its expression. Plays a role in peptidoglycan (PG) homeostasis and cell length regulation.</text>
</comment>
<dbReference type="Proteomes" id="UP001597520">
    <property type="component" value="Unassembled WGS sequence"/>
</dbReference>
<evidence type="ECO:0000313" key="5">
    <source>
        <dbReference type="Proteomes" id="UP001597520"/>
    </source>
</evidence>